<accession>A0A1E5W9V0</accession>
<sequence>MVVRFGNPIHQLPTLSFKVFEAVKVEKDGEMYYLWCQHDTLGGRIISVGQGCSRSYEADQYVRFGLDEGVYFLDDGSLHDNALMFAGDDDRAYPCSDNGFWSGPPDTLLTYTRHNPRLPAHRRFGSFTDSCASDVCYSFAGLLSVNRMINNPGDVIDTDAQEPPGLFWYQFTSTEY</sequence>
<proteinExistence type="predicted"/>
<evidence type="ECO:0000313" key="2">
    <source>
        <dbReference type="Proteomes" id="UP000095767"/>
    </source>
</evidence>
<comment type="caution">
    <text evidence="1">The sequence shown here is derived from an EMBL/GenBank/DDBJ whole genome shotgun (WGS) entry which is preliminary data.</text>
</comment>
<evidence type="ECO:0000313" key="1">
    <source>
        <dbReference type="EMBL" id="OEL34206.1"/>
    </source>
</evidence>
<protein>
    <recommendedName>
        <fullName evidence="3">DUF295 domain-containing protein</fullName>
    </recommendedName>
</protein>
<keyword evidence="2" id="KW-1185">Reference proteome</keyword>
<dbReference type="AlphaFoldDB" id="A0A1E5W9V0"/>
<dbReference type="Proteomes" id="UP000095767">
    <property type="component" value="Unassembled WGS sequence"/>
</dbReference>
<evidence type="ECO:0008006" key="3">
    <source>
        <dbReference type="Google" id="ProtNLM"/>
    </source>
</evidence>
<organism evidence="1 2">
    <name type="scientific">Dichanthelium oligosanthes</name>
    <dbReference type="NCBI Taxonomy" id="888268"/>
    <lineage>
        <taxon>Eukaryota</taxon>
        <taxon>Viridiplantae</taxon>
        <taxon>Streptophyta</taxon>
        <taxon>Embryophyta</taxon>
        <taxon>Tracheophyta</taxon>
        <taxon>Spermatophyta</taxon>
        <taxon>Magnoliopsida</taxon>
        <taxon>Liliopsida</taxon>
        <taxon>Poales</taxon>
        <taxon>Poaceae</taxon>
        <taxon>PACMAD clade</taxon>
        <taxon>Panicoideae</taxon>
        <taxon>Panicodae</taxon>
        <taxon>Paniceae</taxon>
        <taxon>Dichantheliinae</taxon>
        <taxon>Dichanthelium</taxon>
    </lineage>
</organism>
<gene>
    <name evidence="1" type="ORF">BAE44_0004776</name>
</gene>
<name>A0A1E5W9V0_9POAL</name>
<reference evidence="1 2" key="1">
    <citation type="submission" date="2016-09" db="EMBL/GenBank/DDBJ databases">
        <title>The draft genome of Dichanthelium oligosanthes: A C3 panicoid grass species.</title>
        <authorList>
            <person name="Studer A.J."/>
            <person name="Schnable J.C."/>
            <person name="Brutnell T.P."/>
        </authorList>
    </citation>
    <scope>NUCLEOTIDE SEQUENCE [LARGE SCALE GENOMIC DNA]</scope>
    <source>
        <strain evidence="2">cv. Kellogg 1175</strain>
        <tissue evidence="1">Leaf</tissue>
    </source>
</reference>
<dbReference type="EMBL" id="LWDX02016140">
    <property type="protein sequence ID" value="OEL34206.1"/>
    <property type="molecule type" value="Genomic_DNA"/>
</dbReference>